<reference evidence="1" key="1">
    <citation type="submission" date="2018-07" db="EMBL/GenBank/DDBJ databases">
        <authorList>
            <person name="Ashton P.M."/>
            <person name="Dallman T."/>
            <person name="Nair S."/>
            <person name="De Pinna E."/>
            <person name="Peters T."/>
            <person name="Grant K."/>
        </authorList>
    </citation>
    <scope>NUCLEOTIDE SEQUENCE [LARGE SCALE GENOMIC DNA]</scope>
    <source>
        <strain evidence="1">440016</strain>
    </source>
</reference>
<accession>A0A3V2NSF2</accession>
<gene>
    <name evidence="1" type="ORF">DSF98_08795</name>
</gene>
<organism evidence="1">
    <name type="scientific">Salmonella enterica I</name>
    <dbReference type="NCBI Taxonomy" id="59201"/>
    <lineage>
        <taxon>Bacteria</taxon>
        <taxon>Pseudomonadati</taxon>
        <taxon>Pseudomonadota</taxon>
        <taxon>Gammaproteobacteria</taxon>
        <taxon>Enterobacterales</taxon>
        <taxon>Enterobacteriaceae</taxon>
        <taxon>Salmonella</taxon>
    </lineage>
</organism>
<name>A0A3V2NSF2_SALET</name>
<protein>
    <submittedName>
        <fullName evidence="1">Uncharacterized protein</fullName>
    </submittedName>
</protein>
<comment type="caution">
    <text evidence="1">The sequence shown here is derived from an EMBL/GenBank/DDBJ whole genome shotgun (WGS) entry which is preliminary data.</text>
</comment>
<proteinExistence type="predicted"/>
<dbReference type="AlphaFoldDB" id="A0A3V2NSF2"/>
<dbReference type="EMBL" id="AAACIV010000006">
    <property type="protein sequence ID" value="EAA7252781.1"/>
    <property type="molecule type" value="Genomic_DNA"/>
</dbReference>
<evidence type="ECO:0000313" key="1">
    <source>
        <dbReference type="EMBL" id="EAA7252781.1"/>
    </source>
</evidence>
<dbReference type="Proteomes" id="UP000839682">
    <property type="component" value="Unassembled WGS sequence"/>
</dbReference>
<sequence>MSNKTIFTGTDTRAGTPENNPFGWRGAMNRIANSGYTPTFCAGIAQELEERAPVRYVVAMPDEQGGLEAAYFSTLDGVKRFCQKFDFPCFFELKRRGDAEDFAWIACGDESPKQFSFSEGLSEFSQRIPLSQLRTLLEAEASPLKSAMTQAAASFASNDESTANDYGLV</sequence>